<dbReference type="PANTHER" id="PTHR23132:SF23">
    <property type="entry name" value="D-ALANINE--D-ALANINE LIGASE B"/>
    <property type="match status" value="1"/>
</dbReference>
<evidence type="ECO:0000256" key="1">
    <source>
        <dbReference type="ARBA" id="ARBA00001936"/>
    </source>
</evidence>
<dbReference type="Gene3D" id="3.30.1490.20">
    <property type="entry name" value="ATP-grasp fold, A domain"/>
    <property type="match status" value="1"/>
</dbReference>
<evidence type="ECO:0000256" key="5">
    <source>
        <dbReference type="ARBA" id="ARBA00010871"/>
    </source>
</evidence>
<keyword evidence="10 16" id="KW-0067">ATP-binding</keyword>
<dbReference type="InterPro" id="IPR013815">
    <property type="entry name" value="ATP_grasp_subdomain_1"/>
</dbReference>
<keyword evidence="13 15" id="KW-0961">Cell wall biogenesis/degradation</keyword>
<evidence type="ECO:0000256" key="4">
    <source>
        <dbReference type="ARBA" id="ARBA00004496"/>
    </source>
</evidence>
<dbReference type="Pfam" id="PF01820">
    <property type="entry name" value="Dala_Dala_lig_N"/>
    <property type="match status" value="1"/>
</dbReference>
<dbReference type="Gene3D" id="3.40.50.20">
    <property type="match status" value="1"/>
</dbReference>
<evidence type="ECO:0000256" key="9">
    <source>
        <dbReference type="ARBA" id="ARBA00022741"/>
    </source>
</evidence>
<dbReference type="Gene3D" id="3.30.470.20">
    <property type="entry name" value="ATP-grasp fold, B domain"/>
    <property type="match status" value="1"/>
</dbReference>
<dbReference type="InterPro" id="IPR011761">
    <property type="entry name" value="ATP-grasp"/>
</dbReference>
<comment type="cofactor">
    <cofactor evidence="2">
        <name>Mg(2+)</name>
        <dbReference type="ChEBI" id="CHEBI:18420"/>
    </cofactor>
</comment>
<comment type="pathway">
    <text evidence="15">Cell wall biogenesis; peptidoglycan biosynthesis.</text>
</comment>
<keyword evidence="19" id="KW-1185">Reference proteome</keyword>
<dbReference type="PANTHER" id="PTHR23132">
    <property type="entry name" value="D-ALANINE--D-ALANINE LIGASE"/>
    <property type="match status" value="1"/>
</dbReference>
<comment type="function">
    <text evidence="3 15">Cell wall formation.</text>
</comment>
<evidence type="ECO:0000313" key="18">
    <source>
        <dbReference type="EMBL" id="MCX2562620.1"/>
    </source>
</evidence>
<dbReference type="Proteomes" id="UP001301152">
    <property type="component" value="Unassembled WGS sequence"/>
</dbReference>
<reference evidence="18 19" key="1">
    <citation type="submission" date="2022-11" db="EMBL/GenBank/DDBJ databases">
        <title>Genome sequencing of Acetobacter type strain.</title>
        <authorList>
            <person name="Heo J."/>
            <person name="Lee D."/>
            <person name="Han B.-H."/>
            <person name="Hong S.-B."/>
            <person name="Kwon S.-W."/>
        </authorList>
    </citation>
    <scope>NUCLEOTIDE SEQUENCE [LARGE SCALE GENOMIC DNA]</scope>
    <source>
        <strain evidence="18 19">KACC 21253</strain>
    </source>
</reference>
<dbReference type="PIRSF" id="PIRSF039102">
    <property type="entry name" value="Ddl/VanB"/>
    <property type="match status" value="1"/>
</dbReference>
<dbReference type="PROSITE" id="PS50975">
    <property type="entry name" value="ATP_GRASP"/>
    <property type="match status" value="1"/>
</dbReference>
<evidence type="ECO:0000313" key="19">
    <source>
        <dbReference type="Proteomes" id="UP001301152"/>
    </source>
</evidence>
<gene>
    <name evidence="15" type="primary">ddl</name>
    <name evidence="18" type="ORF">OQ497_01375</name>
</gene>
<dbReference type="InterPro" id="IPR005905">
    <property type="entry name" value="D_ala_D_ala"/>
</dbReference>
<dbReference type="NCBIfam" id="TIGR01205">
    <property type="entry name" value="D_ala_D_alaTIGR"/>
    <property type="match status" value="1"/>
</dbReference>
<dbReference type="SUPFAM" id="SSF56059">
    <property type="entry name" value="Glutathione synthetase ATP-binding domain-like"/>
    <property type="match status" value="1"/>
</dbReference>
<evidence type="ECO:0000256" key="2">
    <source>
        <dbReference type="ARBA" id="ARBA00001946"/>
    </source>
</evidence>
<keyword evidence="12 15" id="KW-0573">Peptidoglycan synthesis</keyword>
<keyword evidence="8 15" id="KW-0436">Ligase</keyword>
<name>A0ABT3QBH3_9PROT</name>
<feature type="domain" description="ATP-grasp" evidence="17">
    <location>
        <begin position="106"/>
        <end position="307"/>
    </location>
</feature>
<keyword evidence="7 15" id="KW-0963">Cytoplasm</keyword>
<dbReference type="HAMAP" id="MF_00047">
    <property type="entry name" value="Dala_Dala_lig"/>
    <property type="match status" value="1"/>
</dbReference>
<comment type="caution">
    <text evidence="18">The sequence shown here is derived from an EMBL/GenBank/DDBJ whole genome shotgun (WGS) entry which is preliminary data.</text>
</comment>
<dbReference type="GO" id="GO:0016874">
    <property type="term" value="F:ligase activity"/>
    <property type="evidence" value="ECO:0007669"/>
    <property type="project" value="UniProtKB-KW"/>
</dbReference>
<protein>
    <recommendedName>
        <fullName evidence="6 15">D-alanine--D-alanine ligase</fullName>
        <ecNumber evidence="6 15">6.3.2.4</ecNumber>
    </recommendedName>
    <alternativeName>
        <fullName evidence="15">D-Ala-D-Ala ligase</fullName>
    </alternativeName>
    <alternativeName>
        <fullName evidence="15">D-alanylalanine synthetase</fullName>
    </alternativeName>
</protein>
<dbReference type="InterPro" id="IPR011095">
    <property type="entry name" value="Dala_Dala_lig_C"/>
</dbReference>
<evidence type="ECO:0000256" key="15">
    <source>
        <dbReference type="HAMAP-Rule" id="MF_00047"/>
    </source>
</evidence>
<dbReference type="SUPFAM" id="SSF52440">
    <property type="entry name" value="PreATP-grasp domain"/>
    <property type="match status" value="1"/>
</dbReference>
<comment type="cofactor">
    <cofactor evidence="1">
        <name>Mn(2+)</name>
        <dbReference type="ChEBI" id="CHEBI:29035"/>
    </cofactor>
</comment>
<evidence type="ECO:0000256" key="7">
    <source>
        <dbReference type="ARBA" id="ARBA00022490"/>
    </source>
</evidence>
<evidence type="ECO:0000256" key="3">
    <source>
        <dbReference type="ARBA" id="ARBA00003921"/>
    </source>
</evidence>
<evidence type="ECO:0000259" key="17">
    <source>
        <dbReference type="PROSITE" id="PS50975"/>
    </source>
</evidence>
<evidence type="ECO:0000256" key="10">
    <source>
        <dbReference type="ARBA" id="ARBA00022840"/>
    </source>
</evidence>
<dbReference type="PROSITE" id="PS00843">
    <property type="entry name" value="DALA_DALA_LIGASE_1"/>
    <property type="match status" value="1"/>
</dbReference>
<dbReference type="EC" id="6.3.2.4" evidence="6 15"/>
<sequence length="312" mass="33244">MTTARRVTVLMGGMSSEREVSLVSGKNVAEALRTAGYIVSELDASSDLAALVSNLKEQKPDVVFNALHGRYGEDGCIQGILEWMKIPYTHSDVRASAVAMDKAAARAVFLAAGLPVAKGKVVSIEELAKADPLPAPYVIKPLNEGSSVGVYIIREGSDQRKEIAANWGYGPYALAEEFIPGREITVGVMGDRALTITDITPTPGQGHDFYDYDAKYKTGGSTHVLPAQLDETTAQQALEASVKAHQALGCSGASRADFRLDDTGSGPARLVLLEVNTQPGMTATSLLPEQAAWCGISYPELCSWLTEQALNK</sequence>
<dbReference type="RefSeq" id="WP_086635089.1">
    <property type="nucleotide sequence ID" value="NZ_JAERKX010000001.1"/>
</dbReference>
<dbReference type="EMBL" id="JAPIUZ010000001">
    <property type="protein sequence ID" value="MCX2562620.1"/>
    <property type="molecule type" value="Genomic_DNA"/>
</dbReference>
<dbReference type="InterPro" id="IPR000291">
    <property type="entry name" value="D-Ala_lig_Van_CS"/>
</dbReference>
<comment type="catalytic activity">
    <reaction evidence="14 15">
        <text>2 D-alanine + ATP = D-alanyl-D-alanine + ADP + phosphate + H(+)</text>
        <dbReference type="Rhea" id="RHEA:11224"/>
        <dbReference type="ChEBI" id="CHEBI:15378"/>
        <dbReference type="ChEBI" id="CHEBI:30616"/>
        <dbReference type="ChEBI" id="CHEBI:43474"/>
        <dbReference type="ChEBI" id="CHEBI:57416"/>
        <dbReference type="ChEBI" id="CHEBI:57822"/>
        <dbReference type="ChEBI" id="CHEBI:456216"/>
        <dbReference type="EC" id="6.3.2.4"/>
    </reaction>
</comment>
<dbReference type="InterPro" id="IPR011127">
    <property type="entry name" value="Dala_Dala_lig_N"/>
</dbReference>
<keyword evidence="9 16" id="KW-0547">Nucleotide-binding</keyword>
<dbReference type="InterPro" id="IPR016185">
    <property type="entry name" value="PreATP-grasp_dom_sf"/>
</dbReference>
<keyword evidence="11 15" id="KW-0133">Cell shape</keyword>
<organism evidence="18 19">
    <name type="scientific">Acetobacter thailandicus</name>
    <dbReference type="NCBI Taxonomy" id="1502842"/>
    <lineage>
        <taxon>Bacteria</taxon>
        <taxon>Pseudomonadati</taxon>
        <taxon>Pseudomonadota</taxon>
        <taxon>Alphaproteobacteria</taxon>
        <taxon>Acetobacterales</taxon>
        <taxon>Acetobacteraceae</taxon>
        <taxon>Acetobacter</taxon>
    </lineage>
</organism>
<evidence type="ECO:0000256" key="14">
    <source>
        <dbReference type="ARBA" id="ARBA00047614"/>
    </source>
</evidence>
<evidence type="ECO:0000256" key="16">
    <source>
        <dbReference type="PROSITE-ProRule" id="PRU00409"/>
    </source>
</evidence>
<comment type="subcellular location">
    <subcellularLocation>
        <location evidence="4 15">Cytoplasm</location>
    </subcellularLocation>
</comment>
<evidence type="ECO:0000256" key="13">
    <source>
        <dbReference type="ARBA" id="ARBA00023316"/>
    </source>
</evidence>
<dbReference type="NCBIfam" id="NF002378">
    <property type="entry name" value="PRK01372.1"/>
    <property type="match status" value="1"/>
</dbReference>
<dbReference type="Pfam" id="PF07478">
    <property type="entry name" value="Dala_Dala_lig_C"/>
    <property type="match status" value="1"/>
</dbReference>
<proteinExistence type="inferred from homology"/>
<accession>A0ABT3QBH3</accession>
<evidence type="ECO:0000256" key="8">
    <source>
        <dbReference type="ARBA" id="ARBA00022598"/>
    </source>
</evidence>
<evidence type="ECO:0000256" key="12">
    <source>
        <dbReference type="ARBA" id="ARBA00022984"/>
    </source>
</evidence>
<dbReference type="PROSITE" id="PS00844">
    <property type="entry name" value="DALA_DALA_LIGASE_2"/>
    <property type="match status" value="1"/>
</dbReference>
<evidence type="ECO:0000256" key="6">
    <source>
        <dbReference type="ARBA" id="ARBA00012216"/>
    </source>
</evidence>
<evidence type="ECO:0000256" key="11">
    <source>
        <dbReference type="ARBA" id="ARBA00022960"/>
    </source>
</evidence>
<comment type="similarity">
    <text evidence="5 15">Belongs to the D-alanine--D-alanine ligase family.</text>
</comment>